<dbReference type="Pfam" id="PF03466">
    <property type="entry name" value="LysR_substrate"/>
    <property type="match status" value="1"/>
</dbReference>
<dbReference type="InterPro" id="IPR005119">
    <property type="entry name" value="LysR_subst-bd"/>
</dbReference>
<dbReference type="GO" id="GO:0000976">
    <property type="term" value="F:transcription cis-regulatory region binding"/>
    <property type="evidence" value="ECO:0007669"/>
    <property type="project" value="TreeGrafter"/>
</dbReference>
<dbReference type="PROSITE" id="PS50931">
    <property type="entry name" value="HTH_LYSR"/>
    <property type="match status" value="1"/>
</dbReference>
<evidence type="ECO:0000256" key="2">
    <source>
        <dbReference type="ARBA" id="ARBA00023015"/>
    </source>
</evidence>
<gene>
    <name evidence="6" type="primary">yofA_1</name>
    <name evidence="6" type="ORF">DPBNPPHM_02485</name>
</gene>
<comment type="similarity">
    <text evidence="1">Belongs to the LysR transcriptional regulatory family.</text>
</comment>
<protein>
    <submittedName>
        <fullName evidence="6">HTH-type transcriptional regulator YofA</fullName>
    </submittedName>
</protein>
<dbReference type="PANTHER" id="PTHR30126">
    <property type="entry name" value="HTH-TYPE TRANSCRIPTIONAL REGULATOR"/>
    <property type="match status" value="1"/>
</dbReference>
<name>A0A5S9QM98_9GAMM</name>
<dbReference type="EMBL" id="CACSII010000020">
    <property type="protein sequence ID" value="CAA0119596.1"/>
    <property type="molecule type" value="Genomic_DNA"/>
</dbReference>
<sequence>MDFKHLRTFQTAAQTLNFSETADMLGYVQSAVTAHIRSLESELEVRLFDRNRRGVRLTYEGQQLLDYADRLFALRDEAEQAIKRGKDITGNITIAGYESLLTYRLPQILKRFVDAYPQVRLNVVPLAVKQLKTQVLNAQIDIAFTMEQSTHVNGLEQLRLRCEEVNVIAAPSHPLAKKKGVTASDLVNETLLFTESGCSYRALFEHNLMKAGVFDKPKLEFVSVEPIKACVKMGMGIAALSRVSTERDIARGRLAKLDWQGDDLSVNLHMVWNSKRWLSPAVKAFLDVTQSFYDGSELV</sequence>
<dbReference type="CDD" id="cd05466">
    <property type="entry name" value="PBP2_LTTR_substrate"/>
    <property type="match status" value="1"/>
</dbReference>
<dbReference type="FunFam" id="1.10.10.10:FF:000001">
    <property type="entry name" value="LysR family transcriptional regulator"/>
    <property type="match status" value="1"/>
</dbReference>
<feature type="domain" description="HTH lysR-type" evidence="5">
    <location>
        <begin position="1"/>
        <end position="58"/>
    </location>
</feature>
<dbReference type="Pfam" id="PF00126">
    <property type="entry name" value="HTH_1"/>
    <property type="match status" value="1"/>
</dbReference>
<evidence type="ECO:0000256" key="4">
    <source>
        <dbReference type="ARBA" id="ARBA00023163"/>
    </source>
</evidence>
<dbReference type="InterPro" id="IPR036388">
    <property type="entry name" value="WH-like_DNA-bd_sf"/>
</dbReference>
<evidence type="ECO:0000259" key="5">
    <source>
        <dbReference type="PROSITE" id="PS50931"/>
    </source>
</evidence>
<dbReference type="SUPFAM" id="SSF53850">
    <property type="entry name" value="Periplasmic binding protein-like II"/>
    <property type="match status" value="1"/>
</dbReference>
<dbReference type="OrthoDB" id="5289754at2"/>
<reference evidence="6 7" key="1">
    <citation type="submission" date="2019-11" db="EMBL/GenBank/DDBJ databases">
        <authorList>
            <person name="Holert J."/>
        </authorList>
    </citation>
    <scope>NUCLEOTIDE SEQUENCE [LARGE SCALE GENOMIC DNA]</scope>
    <source>
        <strain evidence="6">BC5_2</strain>
    </source>
</reference>
<organism evidence="6 7">
    <name type="scientific">BD1-7 clade bacterium</name>
    <dbReference type="NCBI Taxonomy" id="2029982"/>
    <lineage>
        <taxon>Bacteria</taxon>
        <taxon>Pseudomonadati</taxon>
        <taxon>Pseudomonadota</taxon>
        <taxon>Gammaproteobacteria</taxon>
        <taxon>Cellvibrionales</taxon>
        <taxon>Spongiibacteraceae</taxon>
        <taxon>BD1-7 clade</taxon>
    </lineage>
</organism>
<dbReference type="Gene3D" id="3.40.190.290">
    <property type="match status" value="1"/>
</dbReference>
<keyword evidence="3" id="KW-0238">DNA-binding</keyword>
<evidence type="ECO:0000313" key="6">
    <source>
        <dbReference type="EMBL" id="CAA0119596.1"/>
    </source>
</evidence>
<proteinExistence type="inferred from homology"/>
<dbReference type="InterPro" id="IPR036390">
    <property type="entry name" value="WH_DNA-bd_sf"/>
</dbReference>
<dbReference type="PANTHER" id="PTHR30126:SF100">
    <property type="entry name" value="LYSR-FAMILY TRANSCRIPTIONAL REGULATOR"/>
    <property type="match status" value="1"/>
</dbReference>
<evidence type="ECO:0000256" key="1">
    <source>
        <dbReference type="ARBA" id="ARBA00009437"/>
    </source>
</evidence>
<dbReference type="GO" id="GO:0003700">
    <property type="term" value="F:DNA-binding transcription factor activity"/>
    <property type="evidence" value="ECO:0007669"/>
    <property type="project" value="InterPro"/>
</dbReference>
<accession>A0A5S9QM98</accession>
<dbReference type="AlphaFoldDB" id="A0A5S9QM98"/>
<keyword evidence="4" id="KW-0804">Transcription</keyword>
<dbReference type="Proteomes" id="UP000434580">
    <property type="component" value="Unassembled WGS sequence"/>
</dbReference>
<evidence type="ECO:0000256" key="3">
    <source>
        <dbReference type="ARBA" id="ARBA00023125"/>
    </source>
</evidence>
<evidence type="ECO:0000313" key="7">
    <source>
        <dbReference type="Proteomes" id="UP000434580"/>
    </source>
</evidence>
<dbReference type="SUPFAM" id="SSF46785">
    <property type="entry name" value="Winged helix' DNA-binding domain"/>
    <property type="match status" value="1"/>
</dbReference>
<dbReference type="Gene3D" id="1.10.10.10">
    <property type="entry name" value="Winged helix-like DNA-binding domain superfamily/Winged helix DNA-binding domain"/>
    <property type="match status" value="1"/>
</dbReference>
<dbReference type="InterPro" id="IPR000847">
    <property type="entry name" value="LysR_HTH_N"/>
</dbReference>
<keyword evidence="2" id="KW-0805">Transcription regulation</keyword>